<comment type="caution">
    <text evidence="3">The sequence shown here is derived from an EMBL/GenBank/DDBJ whole genome shotgun (WGS) entry which is preliminary data.</text>
</comment>
<dbReference type="AlphaFoldDB" id="A0A271J222"/>
<feature type="region of interest" description="Disordered" evidence="1">
    <location>
        <begin position="114"/>
        <end position="137"/>
    </location>
</feature>
<feature type="signal peptide" evidence="2">
    <location>
        <begin position="1"/>
        <end position="17"/>
    </location>
</feature>
<evidence type="ECO:0008006" key="5">
    <source>
        <dbReference type="Google" id="ProtNLM"/>
    </source>
</evidence>
<evidence type="ECO:0000256" key="1">
    <source>
        <dbReference type="SAM" id="MobiDB-lite"/>
    </source>
</evidence>
<reference evidence="3 4" key="1">
    <citation type="submission" date="2016-11" db="EMBL/GenBank/DDBJ databases">
        <title>Study of marine rhodopsin-containing bacteria.</title>
        <authorList>
            <person name="Yoshizawa S."/>
            <person name="Kumagai Y."/>
            <person name="Kogure K."/>
        </authorList>
    </citation>
    <scope>NUCLEOTIDE SEQUENCE [LARGE SCALE GENOMIC DNA]</scope>
    <source>
        <strain evidence="3 4">SAORIC-28</strain>
    </source>
</reference>
<evidence type="ECO:0000313" key="4">
    <source>
        <dbReference type="Proteomes" id="UP000216339"/>
    </source>
</evidence>
<dbReference type="Proteomes" id="UP000216339">
    <property type="component" value="Unassembled WGS sequence"/>
</dbReference>
<keyword evidence="2" id="KW-0732">Signal</keyword>
<accession>A0A271J222</accession>
<dbReference type="EMBL" id="MQWD01000001">
    <property type="protein sequence ID" value="PAP77542.1"/>
    <property type="molecule type" value="Genomic_DNA"/>
</dbReference>
<name>A0A271J222_9BACT</name>
<keyword evidence="4" id="KW-1185">Reference proteome</keyword>
<protein>
    <recommendedName>
        <fullName evidence="5">Cyclic nucleotide-binding domain-containing protein</fullName>
    </recommendedName>
</protein>
<gene>
    <name evidence="3" type="ORF">BSZ37_14380</name>
</gene>
<evidence type="ECO:0000313" key="3">
    <source>
        <dbReference type="EMBL" id="PAP77542.1"/>
    </source>
</evidence>
<organism evidence="3 4">
    <name type="scientific">Rubrivirga marina</name>
    <dbReference type="NCBI Taxonomy" id="1196024"/>
    <lineage>
        <taxon>Bacteria</taxon>
        <taxon>Pseudomonadati</taxon>
        <taxon>Rhodothermota</taxon>
        <taxon>Rhodothermia</taxon>
        <taxon>Rhodothermales</taxon>
        <taxon>Rubricoccaceae</taxon>
        <taxon>Rubrivirga</taxon>
    </lineage>
</organism>
<sequence>MRVWFVVLLLGALGASAAAQTVRRDTFALAAGQTVARLDARPIPGTETVEVFRDSVFVALAVGEYTLDGTGRLELAAEADTLRYVAVAYRTAPVVGPVRARVPSVDSLRALYAPDTTGERRRPPASTRPPPAIQTRGSITRGVVAGSNRDVSVTSALRLSLEGEVSPGVALRAALTDEDTPILPEGTTRQLSDLDRVFVEVQSAAVRARLGDVDLALPGTRFAPLARQVQGAVAEVRVPAVGLVRGGRVLASGSATRGRFRSQDVPALEGVQGPYRLEGEAGEAFVVVVPGSERVFLDGRLMERGAGADYTIDYATGEITFTPTRLITAERRITVDFEYTSGGFTRTLLAGGADLDLGSGGEPRGRLGLRVYREADALGSVADLGLSEDDLDLIRAAGDDDVLVPGEQRVPFDPESPFVLYTRRDSVVAGDTVSVFVPATPSDAEVFRVRFSRVPTGQGDYRRAGAARNGIFYEYVGPGRGDAIPFRILPRPVSRTLLDVRGGVDVLPGVELFGEWARSVDDGNTLSTLGDGDDGAGATEVGLRLAAVDLAGGALSGEVVRRDRSDAFRPLDRIRDVDFNRRWNLARGGTPFGSRLDTLGEAVTEGSLRWAREGLAVVEVGGGHLALAGFEATRGALDATLGTVDGTVLTVEGALAESGGTGFLIDQLGRGQFIRAQTVAATRWGATRPSLALEHERRTQDGGLRQDSLLTNSYGFWAVRPGLGVAVGRAEGEATIEYRREAEPIGPIGNEDLADAAEAVTLEASGRLRGGAVQTEGRVAYRRKRYGEDFRLIGRQDAESVALKSSTRASLWGGALDGRLVYDALTERAPILQETYVLVGQDLGEFVWRDGQGEPRAGEPDGVAQLDEFFPETTPLEGTYLRTFVPSTELIPTVGVGVGLRLDARPGRLAAGEGALAQVLRAVAFRTVLDLRERTRERDVLRVLLLDPSVLQDTEGGAEAGTVDGRLRVEQEVRFFPDLPDRGARLVADHARSTSRLAAGLETRLVQSARAEAFAPIGGGLDGRLAVLASRRRTVSEAFASRTYDLRSLGVEGSLRWTPSDRVTLSLAPTVANRTDALAGPGRPTGALVARLPAEVRWTRSGRFSAAARGEVSSVSLRGEGTGGLSLFELTDGRGPGTSALWGIDAQIGLTDRLRGSVVYDGRAPADGRVVQTVRVQVSATL</sequence>
<feature type="chain" id="PRO_5013080420" description="Cyclic nucleotide-binding domain-containing protein" evidence="2">
    <location>
        <begin position="18"/>
        <end position="1182"/>
    </location>
</feature>
<proteinExistence type="predicted"/>
<dbReference type="RefSeq" id="WP_095511209.1">
    <property type="nucleotide sequence ID" value="NZ_MQWD01000001.1"/>
</dbReference>
<evidence type="ECO:0000256" key="2">
    <source>
        <dbReference type="SAM" id="SignalP"/>
    </source>
</evidence>